<organism evidence="1 2">
    <name type="scientific">Kluyvera georgiana ATCC 51603</name>
    <dbReference type="NCBI Taxonomy" id="1354264"/>
    <lineage>
        <taxon>Bacteria</taxon>
        <taxon>Pseudomonadati</taxon>
        <taxon>Pseudomonadota</taxon>
        <taxon>Gammaproteobacteria</taxon>
        <taxon>Enterobacterales</taxon>
        <taxon>Enterobacteriaceae</taxon>
        <taxon>Kluyvera</taxon>
    </lineage>
</organism>
<reference evidence="1 2" key="1">
    <citation type="submission" date="2016-04" db="EMBL/GenBank/DDBJ databases">
        <title>ATOL: Assembling a taxonomically balanced genome-scale reconstruction of the evolutionary history of the Enterobacteriaceae.</title>
        <authorList>
            <person name="Plunkett G.III."/>
            <person name="Neeno-Eckwall E.C."/>
            <person name="Glasner J.D."/>
            <person name="Perna N.T."/>
        </authorList>
    </citation>
    <scope>NUCLEOTIDE SEQUENCE [LARGE SCALE GENOMIC DNA]</scope>
    <source>
        <strain evidence="1 2">ATCC 51603</strain>
    </source>
</reference>
<name>A0A1B7K6K9_9ENTR</name>
<gene>
    <name evidence="1" type="ORF">M989_00764</name>
</gene>
<dbReference type="RefSeq" id="WP_064542253.1">
    <property type="nucleotide sequence ID" value="NZ_LXEU01000015.1"/>
</dbReference>
<comment type="caution">
    <text evidence="1">The sequence shown here is derived from an EMBL/GenBank/DDBJ whole genome shotgun (WGS) entry which is preliminary data.</text>
</comment>
<proteinExistence type="predicted"/>
<protein>
    <submittedName>
        <fullName evidence="1">Uncharacterized protein</fullName>
    </submittedName>
</protein>
<dbReference type="EMBL" id="LXEU01000015">
    <property type="protein sequence ID" value="OAT55743.1"/>
    <property type="molecule type" value="Genomic_DNA"/>
</dbReference>
<keyword evidence="2" id="KW-1185">Reference proteome</keyword>
<dbReference type="Proteomes" id="UP000078386">
    <property type="component" value="Unassembled WGS sequence"/>
</dbReference>
<evidence type="ECO:0000313" key="2">
    <source>
        <dbReference type="Proteomes" id="UP000078386"/>
    </source>
</evidence>
<accession>A0A1B7K6K9</accession>
<evidence type="ECO:0000313" key="1">
    <source>
        <dbReference type="EMBL" id="OAT55743.1"/>
    </source>
</evidence>
<dbReference type="PATRIC" id="fig|1354264.4.peg.797"/>
<sequence length="214" mass="24853">MNKISSIIINDEDKTDELNEFVRFLRIPEEILPRCSLLLILQLYHFTILERTLNPAKVVDEILGMEGLKKSITKEGALFKKEPLKGLWHKHYFADGLNVMSINIRNALDKYGIPWFSQKIKEVKESGEERYVSQEDIAKIVDEVVSGNWERKVADGGITGEWLIYAKHEDKPYYLCIAKHDSGDINIRKLIDDFCLVEFPFLNDILCLHESQRQ</sequence>
<dbReference type="AlphaFoldDB" id="A0A1B7K6K9"/>